<dbReference type="PROSITE" id="PS50013">
    <property type="entry name" value="CHROMO_2"/>
    <property type="match status" value="1"/>
</dbReference>
<dbReference type="Proteomes" id="UP001280581">
    <property type="component" value="Unassembled WGS sequence"/>
</dbReference>
<dbReference type="GO" id="GO:0006338">
    <property type="term" value="P:chromatin remodeling"/>
    <property type="evidence" value="ECO:0007669"/>
    <property type="project" value="UniProtKB-ARBA"/>
</dbReference>
<dbReference type="InterPro" id="IPR023780">
    <property type="entry name" value="Chromo_domain"/>
</dbReference>
<feature type="compositionally biased region" description="Polar residues" evidence="4">
    <location>
        <begin position="119"/>
        <end position="128"/>
    </location>
</feature>
<dbReference type="GO" id="GO:0005634">
    <property type="term" value="C:nucleus"/>
    <property type="evidence" value="ECO:0007669"/>
    <property type="project" value="UniProtKB-SubCell"/>
</dbReference>
<evidence type="ECO:0000256" key="1">
    <source>
        <dbReference type="ARBA" id="ARBA00004123"/>
    </source>
</evidence>
<proteinExistence type="predicted"/>
<gene>
    <name evidence="6" type="ORF">GRF29_19g1584803</name>
</gene>
<keyword evidence="7" id="KW-1185">Reference proteome</keyword>
<organism evidence="6 7">
    <name type="scientific">Pseudopithomyces chartarum</name>
    <dbReference type="NCBI Taxonomy" id="1892770"/>
    <lineage>
        <taxon>Eukaryota</taxon>
        <taxon>Fungi</taxon>
        <taxon>Dikarya</taxon>
        <taxon>Ascomycota</taxon>
        <taxon>Pezizomycotina</taxon>
        <taxon>Dothideomycetes</taxon>
        <taxon>Pleosporomycetidae</taxon>
        <taxon>Pleosporales</taxon>
        <taxon>Massarineae</taxon>
        <taxon>Didymosphaeriaceae</taxon>
        <taxon>Pseudopithomyces</taxon>
    </lineage>
</organism>
<dbReference type="InterPro" id="IPR016197">
    <property type="entry name" value="Chromo-like_dom_sf"/>
</dbReference>
<feature type="domain" description="Chromo" evidence="5">
    <location>
        <begin position="53"/>
        <end position="112"/>
    </location>
</feature>
<evidence type="ECO:0000259" key="5">
    <source>
        <dbReference type="PROSITE" id="PS50013"/>
    </source>
</evidence>
<evidence type="ECO:0000256" key="4">
    <source>
        <dbReference type="SAM" id="MobiDB-lite"/>
    </source>
</evidence>
<dbReference type="EMBL" id="WVTA01000003">
    <property type="protein sequence ID" value="KAK3214898.1"/>
    <property type="molecule type" value="Genomic_DNA"/>
</dbReference>
<evidence type="ECO:0000256" key="3">
    <source>
        <dbReference type="ARBA" id="ARBA00023242"/>
    </source>
</evidence>
<dbReference type="CDD" id="cd00024">
    <property type="entry name" value="CD_CSD"/>
    <property type="match status" value="1"/>
</dbReference>
<feature type="non-terminal residue" evidence="6">
    <location>
        <position position="1"/>
    </location>
</feature>
<dbReference type="InterPro" id="IPR008251">
    <property type="entry name" value="Chromo_shadow_dom"/>
</dbReference>
<comment type="subcellular location">
    <subcellularLocation>
        <location evidence="1">Nucleus</location>
    </subcellularLocation>
</comment>
<accession>A0AAN6RJN5</accession>
<evidence type="ECO:0000256" key="2">
    <source>
        <dbReference type="ARBA" id="ARBA00011353"/>
    </source>
</evidence>
<dbReference type="Pfam" id="PF00385">
    <property type="entry name" value="Chromo"/>
    <property type="match status" value="1"/>
</dbReference>
<evidence type="ECO:0000313" key="7">
    <source>
        <dbReference type="Proteomes" id="UP001280581"/>
    </source>
</evidence>
<keyword evidence="3" id="KW-0539">Nucleus</keyword>
<feature type="region of interest" description="Disordered" evidence="4">
    <location>
        <begin position="105"/>
        <end position="147"/>
    </location>
</feature>
<name>A0AAN6RJN5_9PLEO</name>
<dbReference type="InterPro" id="IPR000953">
    <property type="entry name" value="Chromo/chromo_shadow_dom"/>
</dbReference>
<sequence length="217" mass="24875">ALSDEEISVSSSEEQIPAKKQKQTRKKAEPVEEEEVEEEEDEEEQGEGEEDEYVVEEIVGHKNSKGTILYRVKWQGYDDPSDLTWEGEDNLEGVQALADYLEAIGGRPDTSKKRGRKSVANSETSTSVAAKRMKKEKPWAPPAGSWEDDVDHVETVEQRVNPKTGAQEKFGYLMWKHRSEEGHQIKTQHPLQLIFKKCPQRMLAYFEEHLVFNNVDE</sequence>
<comment type="caution">
    <text evidence="6">The sequence shown here is derived from an EMBL/GenBank/DDBJ whole genome shotgun (WGS) entry which is preliminary data.</text>
</comment>
<reference evidence="6 7" key="1">
    <citation type="submission" date="2021-02" db="EMBL/GenBank/DDBJ databases">
        <title>Genome assembly of Pseudopithomyces chartarum.</title>
        <authorList>
            <person name="Jauregui R."/>
            <person name="Singh J."/>
            <person name="Voisey C."/>
        </authorList>
    </citation>
    <scope>NUCLEOTIDE SEQUENCE [LARGE SCALE GENOMIC DNA]</scope>
    <source>
        <strain evidence="6 7">AGR01</strain>
    </source>
</reference>
<dbReference type="Pfam" id="PF01393">
    <property type="entry name" value="Chromo_shadow"/>
    <property type="match status" value="1"/>
</dbReference>
<feature type="region of interest" description="Disordered" evidence="4">
    <location>
        <begin position="1"/>
        <end position="53"/>
    </location>
</feature>
<dbReference type="InterPro" id="IPR051219">
    <property type="entry name" value="Heterochromatin_chromo-domain"/>
</dbReference>
<feature type="compositionally biased region" description="Acidic residues" evidence="4">
    <location>
        <begin position="31"/>
        <end position="53"/>
    </location>
</feature>
<dbReference type="Gene3D" id="2.40.50.40">
    <property type="match status" value="2"/>
</dbReference>
<dbReference type="AlphaFoldDB" id="A0AAN6RJN5"/>
<dbReference type="SUPFAM" id="SSF54160">
    <property type="entry name" value="Chromo domain-like"/>
    <property type="match status" value="2"/>
</dbReference>
<evidence type="ECO:0000313" key="6">
    <source>
        <dbReference type="EMBL" id="KAK3214898.1"/>
    </source>
</evidence>
<dbReference type="PANTHER" id="PTHR22812">
    <property type="entry name" value="CHROMOBOX PROTEIN"/>
    <property type="match status" value="1"/>
</dbReference>
<dbReference type="SMART" id="SM00298">
    <property type="entry name" value="CHROMO"/>
    <property type="match status" value="1"/>
</dbReference>
<protein>
    <recommendedName>
        <fullName evidence="5">Chromo domain-containing protein</fullName>
    </recommendedName>
</protein>
<comment type="subunit">
    <text evidence="2">Component of the NuA4 histone acetyltransferase complex.</text>
</comment>